<evidence type="ECO:0000256" key="5">
    <source>
        <dbReference type="SAM" id="MobiDB-lite"/>
    </source>
</evidence>
<keyword evidence="8" id="KW-1185">Reference proteome</keyword>
<dbReference type="Gene3D" id="3.30.70.330">
    <property type="match status" value="1"/>
</dbReference>
<keyword evidence="3" id="KW-0694">RNA-binding</keyword>
<dbReference type="GO" id="GO:0006417">
    <property type="term" value="P:regulation of translation"/>
    <property type="evidence" value="ECO:0007669"/>
    <property type="project" value="UniProtKB-KW"/>
</dbReference>
<dbReference type="GO" id="GO:0000932">
    <property type="term" value="C:P-body"/>
    <property type="evidence" value="ECO:0007669"/>
    <property type="project" value="TreeGrafter"/>
</dbReference>
<feature type="region of interest" description="Disordered" evidence="5">
    <location>
        <begin position="398"/>
        <end position="417"/>
    </location>
</feature>
<gene>
    <name evidence="7" type="ORF">JRQ81_010272</name>
</gene>
<feature type="compositionally biased region" description="Polar residues" evidence="5">
    <location>
        <begin position="269"/>
        <end position="278"/>
    </location>
</feature>
<reference evidence="7" key="1">
    <citation type="journal article" date="2023" name="DNA Res.">
        <title>Chromosome-level genome assembly of Phrynocephalus forsythii using third-generation DNA sequencing and Hi-C analysis.</title>
        <authorList>
            <person name="Qi Y."/>
            <person name="Zhao W."/>
            <person name="Zhao Y."/>
            <person name="Niu C."/>
            <person name="Cao S."/>
            <person name="Zhang Y."/>
        </authorList>
    </citation>
    <scope>NUCLEOTIDE SEQUENCE</scope>
    <source>
        <tissue evidence="7">Muscle</tissue>
    </source>
</reference>
<dbReference type="PANTHER" id="PTHR13020">
    <property type="entry name" value="TRINUCLEOTIDE REPEAT-CONTAINING GENE 6"/>
    <property type="match status" value="1"/>
</dbReference>
<feature type="region of interest" description="Disordered" evidence="5">
    <location>
        <begin position="241"/>
        <end position="309"/>
    </location>
</feature>
<dbReference type="InterPro" id="IPR012677">
    <property type="entry name" value="Nucleotide-bd_a/b_plait_sf"/>
</dbReference>
<evidence type="ECO:0000259" key="6">
    <source>
        <dbReference type="SMART" id="SM00360"/>
    </source>
</evidence>
<evidence type="ECO:0000256" key="3">
    <source>
        <dbReference type="ARBA" id="ARBA00022884"/>
    </source>
</evidence>
<dbReference type="GO" id="GO:0005654">
    <property type="term" value="C:nucleoplasm"/>
    <property type="evidence" value="ECO:0007669"/>
    <property type="project" value="TreeGrafter"/>
</dbReference>
<evidence type="ECO:0000256" key="1">
    <source>
        <dbReference type="ARBA" id="ARBA00007302"/>
    </source>
</evidence>
<dbReference type="FunFam" id="3.30.70.330:FF:000011">
    <property type="entry name" value="trinucleotide repeat-containing gene 6A protein-like"/>
    <property type="match status" value="1"/>
</dbReference>
<feature type="region of interest" description="Disordered" evidence="5">
    <location>
        <begin position="1"/>
        <end position="47"/>
    </location>
</feature>
<evidence type="ECO:0000313" key="7">
    <source>
        <dbReference type="EMBL" id="KAJ7305906.1"/>
    </source>
</evidence>
<dbReference type="AlphaFoldDB" id="A0A9Q1ARQ2"/>
<name>A0A9Q1ARQ2_9SAUR</name>
<dbReference type="EMBL" id="JAPFRF010000021">
    <property type="protein sequence ID" value="KAJ7305906.1"/>
    <property type="molecule type" value="Genomic_DNA"/>
</dbReference>
<dbReference type="GO" id="GO:0060213">
    <property type="term" value="P:positive regulation of nuclear-transcribed mRNA poly(A) tail shortening"/>
    <property type="evidence" value="ECO:0007669"/>
    <property type="project" value="TreeGrafter"/>
</dbReference>
<dbReference type="Pfam" id="PF16608">
    <property type="entry name" value="TNRC6-PABC_bdg"/>
    <property type="match status" value="1"/>
</dbReference>
<organism evidence="7 8">
    <name type="scientific">Phrynocephalus forsythii</name>
    <dbReference type="NCBI Taxonomy" id="171643"/>
    <lineage>
        <taxon>Eukaryota</taxon>
        <taxon>Metazoa</taxon>
        <taxon>Chordata</taxon>
        <taxon>Craniata</taxon>
        <taxon>Vertebrata</taxon>
        <taxon>Euteleostomi</taxon>
        <taxon>Lepidosauria</taxon>
        <taxon>Squamata</taxon>
        <taxon>Bifurcata</taxon>
        <taxon>Unidentata</taxon>
        <taxon>Episquamata</taxon>
        <taxon>Toxicofera</taxon>
        <taxon>Iguania</taxon>
        <taxon>Acrodonta</taxon>
        <taxon>Agamidae</taxon>
        <taxon>Agaminae</taxon>
        <taxon>Phrynocephalus</taxon>
    </lineage>
</organism>
<dbReference type="InterPro" id="IPR032226">
    <property type="entry name" value="TNRC6_PABC-bd"/>
</dbReference>
<dbReference type="InterPro" id="IPR035979">
    <property type="entry name" value="RBD_domain_sf"/>
</dbReference>
<feature type="compositionally biased region" description="Gly residues" evidence="5">
    <location>
        <begin position="579"/>
        <end position="597"/>
    </location>
</feature>
<dbReference type="Pfam" id="PF00076">
    <property type="entry name" value="RRM_1"/>
    <property type="match status" value="1"/>
</dbReference>
<proteinExistence type="inferred from homology"/>
<dbReference type="SUPFAM" id="SSF54928">
    <property type="entry name" value="RNA-binding domain, RBD"/>
    <property type="match status" value="1"/>
</dbReference>
<dbReference type="Proteomes" id="UP001142489">
    <property type="component" value="Unassembled WGS sequence"/>
</dbReference>
<dbReference type="GO" id="GO:0003723">
    <property type="term" value="F:RNA binding"/>
    <property type="evidence" value="ECO:0007669"/>
    <property type="project" value="UniProtKB-KW"/>
</dbReference>
<evidence type="ECO:0000256" key="2">
    <source>
        <dbReference type="ARBA" id="ARBA00022845"/>
    </source>
</evidence>
<dbReference type="OrthoDB" id="5919166at2759"/>
<dbReference type="InterPro" id="IPR000504">
    <property type="entry name" value="RRM_dom"/>
</dbReference>
<dbReference type="GO" id="GO:0035195">
    <property type="term" value="P:miRNA-mediated post-transcriptional gene silencing"/>
    <property type="evidence" value="ECO:0007669"/>
    <property type="project" value="TreeGrafter"/>
</dbReference>
<accession>A0A9Q1ARQ2</accession>
<feature type="compositionally biased region" description="Polar residues" evidence="5">
    <location>
        <begin position="1"/>
        <end position="12"/>
    </location>
</feature>
<evidence type="ECO:0000256" key="4">
    <source>
        <dbReference type="ARBA" id="ARBA00023158"/>
    </source>
</evidence>
<dbReference type="PANTHER" id="PTHR13020:SF28">
    <property type="entry name" value="TRINUCLEOTIDE REPEAT-CONTAINING GENE 6A PROTEIN"/>
    <property type="match status" value="1"/>
</dbReference>
<keyword evidence="4" id="KW-0943">RNA-mediated gene silencing</keyword>
<keyword evidence="2" id="KW-0810">Translation regulation</keyword>
<evidence type="ECO:0000313" key="8">
    <source>
        <dbReference type="Proteomes" id="UP001142489"/>
    </source>
</evidence>
<sequence>MPNLNSARQNGNPGALGNLAAQSRTLQQPSPAPPLHSPQPNSRAQVPPLLLSPQIPVSLLKYAPNSGGLSPLFGPQQVAMLSQLSQLNQLSQISQLQRLLAQQRKVPNQRNTSAGAQPLPPYAAAAAAAAAKMMQPSSCQLDPNLLLKQQLHQSAVKSFLENANAELPPKGPSQINAFSNFPIGLNSNLNVNLEVGSMKEPQSRLRKWTTVESISANTSLDQNASKNGAISSGFRLEETPFVPPYDFMDSSSSPASPPGPIGDGWSRAKSPNGSSSVNWPPEFRPGEPWKGYPNIDPETDPYITPGSVTNNLSINTVREADHLRDRNGGSSSSLNTTLPSTSAWSSIRASNYSLSLSSTVQSTSSARNSDSKSAWSPASLHNTSLAHELWKVPLAPKSVAAPSRPPPGLSGQKAPLSSWESSMRLGGGWGHSEARLYTPGSSWAESSSGRITNCLVLKNLTPQIDGSTLRTLCMQHGPLITFHLNLPHGNALVRYSSKEEVIKAQKSLHMCVLGNTTILAEFASDEEVSRFFAQGPSLAPSPAWQSLGSNGLNHRLGSVEGSHAFSGRSDPNHPWNGAGLAGPGGSGSGSGSGGGGDLHSASLWGGPGYSSSLWGSLGGPSPLNAFLSVDHLGATAGDSL</sequence>
<comment type="caution">
    <text evidence="7">The sequence shown here is derived from an EMBL/GenBank/DDBJ whole genome shotgun (WGS) entry which is preliminary data.</text>
</comment>
<dbReference type="InterPro" id="IPR052068">
    <property type="entry name" value="GW182_domain"/>
</dbReference>
<comment type="similarity">
    <text evidence="1">Belongs to the GW182 family.</text>
</comment>
<dbReference type="SMART" id="SM00360">
    <property type="entry name" value="RRM"/>
    <property type="match status" value="1"/>
</dbReference>
<protein>
    <recommendedName>
        <fullName evidence="6">RRM domain-containing protein</fullName>
    </recommendedName>
</protein>
<feature type="domain" description="RRM" evidence="6">
    <location>
        <begin position="454"/>
        <end position="521"/>
    </location>
</feature>
<feature type="region of interest" description="Disordered" evidence="5">
    <location>
        <begin position="558"/>
        <end position="599"/>
    </location>
</feature>